<dbReference type="PANTHER" id="PTHR32063">
    <property type="match status" value="1"/>
</dbReference>
<dbReference type="PANTHER" id="PTHR32063:SF18">
    <property type="entry name" value="CATION EFFLUX SYSTEM PROTEIN"/>
    <property type="match status" value="1"/>
</dbReference>
<dbReference type="SUPFAM" id="SSF82693">
    <property type="entry name" value="Multidrug efflux transporter AcrB pore domain, PN1, PN2, PC1 and PC2 subdomains"/>
    <property type="match status" value="2"/>
</dbReference>
<dbReference type="PRINTS" id="PR00702">
    <property type="entry name" value="ACRIFLAVINRP"/>
</dbReference>
<keyword evidence="1" id="KW-0472">Membrane</keyword>
<comment type="caution">
    <text evidence="2">The sequence shown here is derived from an EMBL/GenBank/DDBJ whole genome shotgun (WGS) entry which is preliminary data.</text>
</comment>
<gene>
    <name evidence="2" type="ORF">GCM10008942_22380</name>
</gene>
<evidence type="ECO:0000313" key="2">
    <source>
        <dbReference type="EMBL" id="GAA0573199.1"/>
    </source>
</evidence>
<organism evidence="2 3">
    <name type="scientific">Rhizomicrobium electricum</name>
    <dbReference type="NCBI Taxonomy" id="480070"/>
    <lineage>
        <taxon>Bacteria</taxon>
        <taxon>Pseudomonadati</taxon>
        <taxon>Pseudomonadota</taxon>
        <taxon>Alphaproteobacteria</taxon>
        <taxon>Micropepsales</taxon>
        <taxon>Micropepsaceae</taxon>
        <taxon>Rhizomicrobium</taxon>
    </lineage>
</organism>
<dbReference type="Gene3D" id="1.20.1640.10">
    <property type="entry name" value="Multidrug efflux transporter AcrB transmembrane domain"/>
    <property type="match status" value="2"/>
</dbReference>
<dbReference type="InterPro" id="IPR001036">
    <property type="entry name" value="Acrflvin-R"/>
</dbReference>
<accession>A0ABP3PVD2</accession>
<keyword evidence="3" id="KW-1185">Reference proteome</keyword>
<dbReference type="Gene3D" id="3.30.70.1320">
    <property type="entry name" value="Multidrug efflux transporter AcrB pore domain like"/>
    <property type="match status" value="1"/>
</dbReference>
<feature type="transmembrane region" description="Helical" evidence="1">
    <location>
        <begin position="874"/>
        <end position="894"/>
    </location>
</feature>
<dbReference type="RefSeq" id="WP_166934558.1">
    <property type="nucleotide sequence ID" value="NZ_BAAADD010000005.1"/>
</dbReference>
<reference evidence="3" key="1">
    <citation type="journal article" date="2019" name="Int. J. Syst. Evol. Microbiol.">
        <title>The Global Catalogue of Microorganisms (GCM) 10K type strain sequencing project: providing services to taxonomists for standard genome sequencing and annotation.</title>
        <authorList>
            <consortium name="The Broad Institute Genomics Platform"/>
            <consortium name="The Broad Institute Genome Sequencing Center for Infectious Disease"/>
            <person name="Wu L."/>
            <person name="Ma J."/>
        </authorList>
    </citation>
    <scope>NUCLEOTIDE SEQUENCE [LARGE SCALE GENOMIC DNA]</scope>
    <source>
        <strain evidence="3">JCM 15089</strain>
    </source>
</reference>
<feature type="transmembrane region" description="Helical" evidence="1">
    <location>
        <begin position="978"/>
        <end position="999"/>
    </location>
</feature>
<feature type="transmembrane region" description="Helical" evidence="1">
    <location>
        <begin position="361"/>
        <end position="379"/>
    </location>
</feature>
<dbReference type="Gene3D" id="3.30.2090.10">
    <property type="entry name" value="Multidrug efflux transporter AcrB TolC docking domain, DN and DC subdomains"/>
    <property type="match status" value="2"/>
</dbReference>
<evidence type="ECO:0000313" key="3">
    <source>
        <dbReference type="Proteomes" id="UP001499951"/>
    </source>
</evidence>
<dbReference type="SUPFAM" id="SSF82714">
    <property type="entry name" value="Multidrug efflux transporter AcrB TolC docking domain, DN and DC subdomains"/>
    <property type="match status" value="2"/>
</dbReference>
<proteinExistence type="predicted"/>
<sequence length="1014" mass="107788">MSITATALERSRFTLAAAFALVLAGIGVLFGFPSTEEPTVPVRTATVQAFWPGASPERQEALVAHPLEEVIREIPEVEHIDTIIRPGFTLLYVNLRGNTAPEKLPVIWQQVKAKVAQASLPEGVSPPLVNDEYGRVAVRSLALTGPNYSAGQLQDWAKKARERLQSVSGVQAIALYGVREDRVYVELSPDRLAAAGVTPQAIAQALHARNVLTSAGEIEVQGKSLALAPSGDLPSVADLAAVPIATPNSGTLPLSALGKIVQRAEDPPMSAVLFNGEPAVVLGVSMLPGLNVGDFAERLNARLDEVERELPYGMHLSSVTDQSIVVATQLGEVGRVFLETVVIVLAVVVGFLGWRAGLVTGLIVPVTVLGAFAIMRALGIELHQVSIAAIIISLGLFVDNAIVVVEDFQRRVASGEERHRAAVAAGQGMAAPLLTSTSAIILSFVPLVSGQNSTAEYMRSLGFVVAITLLLSLLLALTFTPLLAKLQPTANAHHGGEAMMARLRGWYAGRVQAALRHPFLVIGTMAATLAVSVVLYSLLPQELLSSSERAQLQMSIELDPGTSTRRTVDIAARISRTLADRQRFPEMSGNAIYVGDGGPRFILGLNPPAPAANRAYAVINLTADADREAAVEHIRSELARLYPMAKVEPKRFSLGASEVGKAVFRLVGPDRAVLADASRKLMDALHRDSKVHTVSTTLEGSSPYLTVDIDAPRAAQAQVSNADIAGALDAAYAGLPATVLRQGNAMVPVIVRAPDSERFSPERLSHLPVGATTRLGDVAALRLADQTSVLNRRDMFPSVEVSAFGSGLTAQDIVDRMQPVIAKLGLPKDTTVEYGGELADSVEANQGLQDYLPLALLGMAGLFLWQFRSFRKTLIILVSIPFVVIGACAGLWLTGQPVSFSATLGLLALGGIIVNNAVLLIERIQFECNQDKPLVQAIADAAVLRLRPIMMTMLTCVFGLVPLFAFGGPLWRPLAATMIGGLALGTLVTLVLVPSLYAVAFRWNGRARPDGDVP</sequence>
<keyword evidence="1" id="KW-0812">Transmembrane</keyword>
<feature type="transmembrane region" description="Helical" evidence="1">
    <location>
        <begin position="900"/>
        <end position="921"/>
    </location>
</feature>
<name>A0ABP3PVD2_9PROT</name>
<feature type="transmembrane region" description="Helical" evidence="1">
    <location>
        <begin position="942"/>
        <end position="966"/>
    </location>
</feature>
<dbReference type="Proteomes" id="UP001499951">
    <property type="component" value="Unassembled WGS sequence"/>
</dbReference>
<feature type="transmembrane region" description="Helical" evidence="1">
    <location>
        <begin position="519"/>
        <end position="539"/>
    </location>
</feature>
<dbReference type="Gene3D" id="3.30.70.1430">
    <property type="entry name" value="Multidrug efflux transporter AcrB pore domain"/>
    <property type="match status" value="2"/>
</dbReference>
<dbReference type="Pfam" id="PF00873">
    <property type="entry name" value="ACR_tran"/>
    <property type="match status" value="1"/>
</dbReference>
<dbReference type="Gene3D" id="3.30.70.1440">
    <property type="entry name" value="Multidrug efflux transporter AcrB pore domain"/>
    <property type="match status" value="1"/>
</dbReference>
<evidence type="ECO:0000256" key="1">
    <source>
        <dbReference type="SAM" id="Phobius"/>
    </source>
</evidence>
<feature type="transmembrane region" description="Helical" evidence="1">
    <location>
        <begin position="385"/>
        <end position="408"/>
    </location>
</feature>
<protein>
    <submittedName>
        <fullName evidence="2">Efflux RND transporter permease subunit</fullName>
    </submittedName>
</protein>
<dbReference type="EMBL" id="BAAADD010000005">
    <property type="protein sequence ID" value="GAA0573199.1"/>
    <property type="molecule type" value="Genomic_DNA"/>
</dbReference>
<feature type="transmembrane region" description="Helical" evidence="1">
    <location>
        <begin position="336"/>
        <end position="354"/>
    </location>
</feature>
<keyword evidence="1" id="KW-1133">Transmembrane helix</keyword>
<feature type="transmembrane region" description="Helical" evidence="1">
    <location>
        <begin position="461"/>
        <end position="484"/>
    </location>
</feature>
<dbReference type="SUPFAM" id="SSF82866">
    <property type="entry name" value="Multidrug efflux transporter AcrB transmembrane domain"/>
    <property type="match status" value="2"/>
</dbReference>
<dbReference type="InterPro" id="IPR027463">
    <property type="entry name" value="AcrB_DN_DC_subdom"/>
</dbReference>